<evidence type="ECO:0000313" key="5">
    <source>
        <dbReference type="EMBL" id="PIV10350.1"/>
    </source>
</evidence>
<proteinExistence type="inferred from homology"/>
<sequence length="425" mass="48315">MASNYKKTTLKNGLRIITVPVKGTKTVTVLVLVGAGSKYETRKINGTSHFLEHMFFKGTKKRSNTLKLIEPLDKIGGQYNAFTGQEYTGYWGKVDAGHFDLVLDWVSDIYLNSKLEQAEINRERGTILQELNLYLDTPMRYVGDLWDNLLYGDQPAGWPILGTEEMIKKARREDFFDYLKNHYSSKNTVIALAGQIEHKSAIDKVKKYFQPINAGLVKDKFPVKERQARPQSLIYHKKTDQTHLYLGVRTGYSIFHPDKYALGLLSVILGGNMSSRLWISVRERQGLAYYISAEASADTDTGYFAARAGVDNQKVERAIKTILGEYQRITRQKISPAELRKAKDYTKGTTLIGMESSDEQANFYALQELLTDKILTLEEKFAKIEAVTVDDIQRVAQDIFQPAKLNLALIGPFKNKERFEKILTL</sequence>
<evidence type="ECO:0000313" key="6">
    <source>
        <dbReference type="Proteomes" id="UP000229894"/>
    </source>
</evidence>
<dbReference type="PROSITE" id="PS00143">
    <property type="entry name" value="INSULINASE"/>
    <property type="match status" value="1"/>
</dbReference>
<feature type="domain" description="Peptidase M16 C-terminal" evidence="4">
    <location>
        <begin position="171"/>
        <end position="344"/>
    </location>
</feature>
<gene>
    <name evidence="5" type="ORF">COS49_00990</name>
</gene>
<dbReference type="Pfam" id="PF05193">
    <property type="entry name" value="Peptidase_M16_C"/>
    <property type="match status" value="1"/>
</dbReference>
<dbReference type="EMBL" id="PEUX01000022">
    <property type="protein sequence ID" value="PIV10350.1"/>
    <property type="molecule type" value="Genomic_DNA"/>
</dbReference>
<dbReference type="GO" id="GO:0004222">
    <property type="term" value="F:metalloendopeptidase activity"/>
    <property type="evidence" value="ECO:0007669"/>
    <property type="project" value="InterPro"/>
</dbReference>
<dbReference type="AlphaFoldDB" id="A0A2M7BUV6"/>
<dbReference type="InterPro" id="IPR011765">
    <property type="entry name" value="Pept_M16_N"/>
</dbReference>
<dbReference type="InterPro" id="IPR050361">
    <property type="entry name" value="MPP/UQCRC_Complex"/>
</dbReference>
<evidence type="ECO:0000259" key="4">
    <source>
        <dbReference type="Pfam" id="PF05193"/>
    </source>
</evidence>
<feature type="domain" description="Peptidase M16 N-terminal" evidence="3">
    <location>
        <begin position="22"/>
        <end position="163"/>
    </location>
</feature>
<dbReference type="PANTHER" id="PTHR11851">
    <property type="entry name" value="METALLOPROTEASE"/>
    <property type="match status" value="1"/>
</dbReference>
<dbReference type="Pfam" id="PF00675">
    <property type="entry name" value="Peptidase_M16"/>
    <property type="match status" value="1"/>
</dbReference>
<protein>
    <recommendedName>
        <fullName evidence="7">Insulinase family protein</fullName>
    </recommendedName>
</protein>
<dbReference type="GO" id="GO:0046872">
    <property type="term" value="F:metal ion binding"/>
    <property type="evidence" value="ECO:0007669"/>
    <property type="project" value="InterPro"/>
</dbReference>
<evidence type="ECO:0000256" key="1">
    <source>
        <dbReference type="ARBA" id="ARBA00007261"/>
    </source>
</evidence>
<name>A0A2M7BUV6_9BACT</name>
<evidence type="ECO:0000259" key="3">
    <source>
        <dbReference type="Pfam" id="PF00675"/>
    </source>
</evidence>
<comment type="similarity">
    <text evidence="1 2">Belongs to the peptidase M16 family.</text>
</comment>
<reference evidence="6" key="1">
    <citation type="submission" date="2017-09" db="EMBL/GenBank/DDBJ databases">
        <title>Depth-based differentiation of microbial function through sediment-hosted aquifers and enrichment of novel symbionts in the deep terrestrial subsurface.</title>
        <authorList>
            <person name="Probst A.J."/>
            <person name="Ladd B."/>
            <person name="Jarett J.K."/>
            <person name="Geller-Mcgrath D.E."/>
            <person name="Sieber C.M.K."/>
            <person name="Emerson J.B."/>
            <person name="Anantharaman K."/>
            <person name="Thomas B.C."/>
            <person name="Malmstrom R."/>
            <person name="Stieglmeier M."/>
            <person name="Klingl A."/>
            <person name="Woyke T."/>
            <person name="Ryan C.M."/>
            <person name="Banfield J.F."/>
        </authorList>
    </citation>
    <scope>NUCLEOTIDE SEQUENCE [LARGE SCALE GENOMIC DNA]</scope>
</reference>
<comment type="caution">
    <text evidence="5">The sequence shown here is derived from an EMBL/GenBank/DDBJ whole genome shotgun (WGS) entry which is preliminary data.</text>
</comment>
<dbReference type="InterPro" id="IPR007863">
    <property type="entry name" value="Peptidase_M16_C"/>
</dbReference>
<dbReference type="SUPFAM" id="SSF63411">
    <property type="entry name" value="LuxS/MPP-like metallohydrolase"/>
    <property type="match status" value="2"/>
</dbReference>
<organism evidence="5 6">
    <name type="scientific">Candidatus Portnoybacteria bacterium CG03_land_8_20_14_0_80_41_10</name>
    <dbReference type="NCBI Taxonomy" id="1974808"/>
    <lineage>
        <taxon>Bacteria</taxon>
        <taxon>Candidatus Portnoyibacteriota</taxon>
    </lineage>
</organism>
<dbReference type="InterPro" id="IPR001431">
    <property type="entry name" value="Pept_M16_Zn_BS"/>
</dbReference>
<accession>A0A2M7BUV6</accession>
<evidence type="ECO:0008006" key="7">
    <source>
        <dbReference type="Google" id="ProtNLM"/>
    </source>
</evidence>
<dbReference type="PANTHER" id="PTHR11851:SF49">
    <property type="entry name" value="MITOCHONDRIAL-PROCESSING PEPTIDASE SUBUNIT ALPHA"/>
    <property type="match status" value="1"/>
</dbReference>
<dbReference type="InterPro" id="IPR011249">
    <property type="entry name" value="Metalloenz_LuxS/M16"/>
</dbReference>
<dbReference type="GO" id="GO:0006508">
    <property type="term" value="P:proteolysis"/>
    <property type="evidence" value="ECO:0007669"/>
    <property type="project" value="InterPro"/>
</dbReference>
<dbReference type="Gene3D" id="3.30.830.10">
    <property type="entry name" value="Metalloenzyme, LuxS/M16 peptidase-like"/>
    <property type="match status" value="2"/>
</dbReference>
<evidence type="ECO:0000256" key="2">
    <source>
        <dbReference type="RuleBase" id="RU004447"/>
    </source>
</evidence>
<dbReference type="Proteomes" id="UP000229894">
    <property type="component" value="Unassembled WGS sequence"/>
</dbReference>